<comment type="caution">
    <text evidence="3">The sequence shown here is derived from an EMBL/GenBank/DDBJ whole genome shotgun (WGS) entry which is preliminary data.</text>
</comment>
<feature type="region of interest" description="Disordered" evidence="1">
    <location>
        <begin position="23"/>
        <end position="136"/>
    </location>
</feature>
<feature type="compositionally biased region" description="Low complexity" evidence="1">
    <location>
        <begin position="151"/>
        <end position="161"/>
    </location>
</feature>
<reference evidence="3 4" key="1">
    <citation type="submission" date="2023-01" db="EMBL/GenBank/DDBJ databases">
        <title>Analysis of 21 Apiospora genomes using comparative genomics revels a genus with tremendous synthesis potential of carbohydrate active enzymes and secondary metabolites.</title>
        <authorList>
            <person name="Sorensen T."/>
        </authorList>
    </citation>
    <scope>NUCLEOTIDE SEQUENCE [LARGE SCALE GENOMIC DNA]</scope>
    <source>
        <strain evidence="3 4">CBS 114990</strain>
    </source>
</reference>
<dbReference type="RefSeq" id="XP_066667623.1">
    <property type="nucleotide sequence ID" value="XM_066812281.1"/>
</dbReference>
<name>A0ABR1WDF0_9PEZI</name>
<keyword evidence="4" id="KW-1185">Reference proteome</keyword>
<dbReference type="InterPro" id="IPR002931">
    <property type="entry name" value="Transglutaminase-like"/>
</dbReference>
<dbReference type="SMART" id="SM00460">
    <property type="entry name" value="TGc"/>
    <property type="match status" value="1"/>
</dbReference>
<evidence type="ECO:0000313" key="3">
    <source>
        <dbReference type="EMBL" id="KAK8080148.1"/>
    </source>
</evidence>
<evidence type="ECO:0000259" key="2">
    <source>
        <dbReference type="SMART" id="SM00460"/>
    </source>
</evidence>
<organism evidence="3 4">
    <name type="scientific">Apiospora hydei</name>
    <dbReference type="NCBI Taxonomy" id="1337664"/>
    <lineage>
        <taxon>Eukaryota</taxon>
        <taxon>Fungi</taxon>
        <taxon>Dikarya</taxon>
        <taxon>Ascomycota</taxon>
        <taxon>Pezizomycotina</taxon>
        <taxon>Sordariomycetes</taxon>
        <taxon>Xylariomycetidae</taxon>
        <taxon>Amphisphaeriales</taxon>
        <taxon>Apiosporaceae</taxon>
        <taxon>Apiospora</taxon>
    </lineage>
</organism>
<feature type="domain" description="Transglutaminase-like" evidence="2">
    <location>
        <begin position="371"/>
        <end position="445"/>
    </location>
</feature>
<proteinExistence type="predicted"/>
<dbReference type="EMBL" id="JAQQWN010000006">
    <property type="protein sequence ID" value="KAK8080148.1"/>
    <property type="molecule type" value="Genomic_DNA"/>
</dbReference>
<dbReference type="Proteomes" id="UP001433268">
    <property type="component" value="Unassembled WGS sequence"/>
</dbReference>
<protein>
    <submittedName>
        <fullName evidence="3">Kyphoscoliosis peptidase</fullName>
    </submittedName>
</protein>
<feature type="compositionally biased region" description="Basic and acidic residues" evidence="1">
    <location>
        <begin position="59"/>
        <end position="70"/>
    </location>
</feature>
<feature type="region of interest" description="Disordered" evidence="1">
    <location>
        <begin position="151"/>
        <end position="274"/>
    </location>
</feature>
<dbReference type="PANTHER" id="PTHR46333:SF5">
    <property type="entry name" value="TRANSGLUTAMINASE-LIKE DOMAIN-CONTAINING PROTEIN"/>
    <property type="match status" value="1"/>
</dbReference>
<dbReference type="PANTHER" id="PTHR46333">
    <property type="entry name" value="CYTOKINESIS PROTEIN 3"/>
    <property type="match status" value="1"/>
</dbReference>
<sequence length="636" mass="70072">MAEVEDRQFNSLAERIAALNQQKNFSSNGKRAPPLLLQVAQSPRHPPAMGTRNHLFLHSSRETQPQKRENNPPPALPRRTTNDVDATGTPSGIRPPPPPLPTRTNTQSSLNSPALPPRRPSTQTLGTRRGSNASDMSHMSAMSNLSLNQISSRTSTTSTETQPVRKLPPTLDQAKLPPLPPSRKDREAAKEVAQRDAGGVAPMRSIKSAPVVPQVQQSPKPVKSPPQPNNAVSQARRLPPPPSGGYSRPGSAFESNRSNDRVPDSPPPVPVSSRPSMAQIDAVATRAAATAVVSCLICRDFSRPDAVAAQFPNHTLPRNDPVGYLANVLCGSFPSATDKARAIFTWCHHNIAYNVEEFFGKCIKGRSVEETIFHGKAVCQGYAEVYQAIARRAGLQCVVVGGHGKGYGYTPLKDGEAPPPRDPSGHAWNAVMIDNGEWKLLDACWGAGNVGDGTYNKAFKPEMFYLSNELFGLKHFPSDSRHFYRSDGSVPTWEEYMIGPTRAEKALCYGTATDEGLSAYTFSPAEKHIWVNSGEVVRFQFSKVCEHWVPEKHGRGPNYLLMMKIRGLDGRKDDLVVLETDGFWWWTDIRARDLGAPGQKIWLYGLNRLNNKDYLRTIGSGSYSMGWECYFEWELV</sequence>
<dbReference type="SUPFAM" id="SSF54001">
    <property type="entry name" value="Cysteine proteinases"/>
    <property type="match status" value="1"/>
</dbReference>
<feature type="compositionally biased region" description="Polar residues" evidence="1">
    <location>
        <begin position="120"/>
        <end position="136"/>
    </location>
</feature>
<feature type="compositionally biased region" description="Basic and acidic residues" evidence="1">
    <location>
        <begin position="182"/>
        <end position="194"/>
    </location>
</feature>
<dbReference type="Gene3D" id="3.10.620.30">
    <property type="match status" value="1"/>
</dbReference>
<evidence type="ECO:0000313" key="4">
    <source>
        <dbReference type="Proteomes" id="UP001433268"/>
    </source>
</evidence>
<gene>
    <name evidence="3" type="ORF">PG997_007966</name>
</gene>
<dbReference type="InterPro" id="IPR052557">
    <property type="entry name" value="CAP/Cytokinesis_protein"/>
</dbReference>
<feature type="compositionally biased region" description="Low complexity" evidence="1">
    <location>
        <begin position="210"/>
        <end position="221"/>
    </location>
</feature>
<dbReference type="InterPro" id="IPR038765">
    <property type="entry name" value="Papain-like_cys_pep_sf"/>
</dbReference>
<dbReference type="Pfam" id="PF01841">
    <property type="entry name" value="Transglut_core"/>
    <property type="match status" value="1"/>
</dbReference>
<dbReference type="GeneID" id="92045341"/>
<accession>A0ABR1WDF0</accession>
<evidence type="ECO:0000256" key="1">
    <source>
        <dbReference type="SAM" id="MobiDB-lite"/>
    </source>
</evidence>